<organism evidence="2 3">
    <name type="scientific">Pyrus ussuriensis x Pyrus communis</name>
    <dbReference type="NCBI Taxonomy" id="2448454"/>
    <lineage>
        <taxon>Eukaryota</taxon>
        <taxon>Viridiplantae</taxon>
        <taxon>Streptophyta</taxon>
        <taxon>Embryophyta</taxon>
        <taxon>Tracheophyta</taxon>
        <taxon>Spermatophyta</taxon>
        <taxon>Magnoliopsida</taxon>
        <taxon>eudicotyledons</taxon>
        <taxon>Gunneridae</taxon>
        <taxon>Pentapetalae</taxon>
        <taxon>rosids</taxon>
        <taxon>fabids</taxon>
        <taxon>Rosales</taxon>
        <taxon>Rosaceae</taxon>
        <taxon>Amygdaloideae</taxon>
        <taxon>Maleae</taxon>
        <taxon>Pyrus</taxon>
    </lineage>
</organism>
<keyword evidence="1" id="KW-0472">Membrane</keyword>
<gene>
    <name evidence="2" type="ORF">D8674_017640</name>
</gene>
<reference evidence="2 3" key="1">
    <citation type="submission" date="2019-09" db="EMBL/GenBank/DDBJ databases">
        <authorList>
            <person name="Ou C."/>
        </authorList>
    </citation>
    <scope>NUCLEOTIDE SEQUENCE [LARGE SCALE GENOMIC DNA]</scope>
    <source>
        <strain evidence="2">S2</strain>
        <tissue evidence="2">Leaf</tissue>
    </source>
</reference>
<keyword evidence="1" id="KW-0812">Transmembrane</keyword>
<reference evidence="3" key="2">
    <citation type="submission" date="2019-10" db="EMBL/GenBank/DDBJ databases">
        <title>A de novo genome assembly of a pear dwarfing rootstock.</title>
        <authorList>
            <person name="Wang F."/>
            <person name="Wang J."/>
            <person name="Li S."/>
            <person name="Zhang Y."/>
            <person name="Fang M."/>
            <person name="Ma L."/>
            <person name="Zhao Y."/>
            <person name="Jiang S."/>
        </authorList>
    </citation>
    <scope>NUCLEOTIDE SEQUENCE [LARGE SCALE GENOMIC DNA]</scope>
</reference>
<feature type="transmembrane region" description="Helical" evidence="1">
    <location>
        <begin position="354"/>
        <end position="376"/>
    </location>
</feature>
<comment type="caution">
    <text evidence="2">The sequence shown here is derived from an EMBL/GenBank/DDBJ whole genome shotgun (WGS) entry which is preliminary data.</text>
</comment>
<proteinExistence type="predicted"/>
<keyword evidence="2" id="KW-0418">Kinase</keyword>
<evidence type="ECO:0000313" key="3">
    <source>
        <dbReference type="Proteomes" id="UP000327157"/>
    </source>
</evidence>
<reference evidence="2 3" key="3">
    <citation type="submission" date="2019-11" db="EMBL/GenBank/DDBJ databases">
        <title>A de novo genome assembly of a pear dwarfing rootstock.</title>
        <authorList>
            <person name="Wang F."/>
            <person name="Wang J."/>
            <person name="Li S."/>
            <person name="Zhang Y."/>
            <person name="Fang M."/>
            <person name="Ma L."/>
            <person name="Zhao Y."/>
            <person name="Jiang S."/>
        </authorList>
    </citation>
    <scope>NUCLEOTIDE SEQUENCE [LARGE SCALE GENOMIC DNA]</scope>
    <source>
        <strain evidence="2">S2</strain>
        <tissue evidence="2">Leaf</tissue>
    </source>
</reference>
<evidence type="ECO:0000313" key="2">
    <source>
        <dbReference type="EMBL" id="KAB2625980.1"/>
    </source>
</evidence>
<accession>A0A5N5HKD2</accession>
<keyword evidence="1" id="KW-1133">Transmembrane helix</keyword>
<evidence type="ECO:0000256" key="1">
    <source>
        <dbReference type="SAM" id="Phobius"/>
    </source>
</evidence>
<dbReference type="EMBL" id="SMOL01000160">
    <property type="protein sequence ID" value="KAB2625980.1"/>
    <property type="molecule type" value="Genomic_DNA"/>
</dbReference>
<protein>
    <submittedName>
        <fullName evidence="2">Serine/threonine-protein kinase 4-like</fullName>
    </submittedName>
</protein>
<dbReference type="AlphaFoldDB" id="A0A5N5HKD2"/>
<dbReference type="Proteomes" id="UP000327157">
    <property type="component" value="Chromosome 16"/>
</dbReference>
<keyword evidence="3" id="KW-1185">Reference proteome</keyword>
<keyword evidence="2" id="KW-0808">Transferase</keyword>
<sequence>MWDPRHRVAATKEQHSVFASDIGSMIRNHCPLLWESWKAVRHEVKEAILHELSYINNLCAGRFTQCKSDLHKHYELYDGPEGTLAVGCPIKLVDWGSKFPKIDMFNEVYLQLWCSRVILVSTLVHGEVLWKDPPFGLQASYSYVHREPNRKEAMKMEVNKNEPAAMDKTRDPRCTKSRASITETKNNADQIANKASAMIAMTSSSDGKSLNISTPVTNKIIHFGATEHTTCDSRQVSSLKSTTQTMVNVANGMPPRLSGKAREWQAREAVENSKLDFHVQCNLHTHHCLTHLELAPLLILFITVPLTDSFTRWPHHKGREPITIFIIIERCLLKVTRPPRGLVLIGLNDHCAKIVAIFIFIFILKVINCGSAADVLGDAFEKRRERGIIVFVFIGITLIDHSSVEVEFQVRALMLALSIELGVIVVMDDYR</sequence>
<dbReference type="GO" id="GO:0016301">
    <property type="term" value="F:kinase activity"/>
    <property type="evidence" value="ECO:0007669"/>
    <property type="project" value="UniProtKB-KW"/>
</dbReference>
<name>A0A5N5HKD2_9ROSA</name>